<feature type="compositionally biased region" description="Low complexity" evidence="1">
    <location>
        <begin position="44"/>
        <end position="58"/>
    </location>
</feature>
<evidence type="ECO:0000313" key="2">
    <source>
        <dbReference type="EMBL" id="EJK48969.1"/>
    </source>
</evidence>
<sequence>MIAWSHSQSNSRQPGRVSALFGRRDGDDGGNLRRRRSKGDLQRSRSIIAWSHSSSNSRQPGRVSARTMLGTRGDDLARGTEWVLEPDRAGGLDSEDEDFSPEFVTRLELRMRQSTLSAMLDKGGPWRGEESRTTINCAACESVCRLAISSPSRAANPSGWGERTIGSRERKARTNERNRRIGVEDRIPLQSKSF</sequence>
<feature type="compositionally biased region" description="Basic and acidic residues" evidence="1">
    <location>
        <begin position="165"/>
        <end position="187"/>
    </location>
</feature>
<name>K0R9Q1_THAOC</name>
<feature type="region of interest" description="Disordered" evidence="1">
    <location>
        <begin position="151"/>
        <end position="194"/>
    </location>
</feature>
<organism evidence="2 3">
    <name type="scientific">Thalassiosira oceanica</name>
    <name type="common">Marine diatom</name>
    <dbReference type="NCBI Taxonomy" id="159749"/>
    <lineage>
        <taxon>Eukaryota</taxon>
        <taxon>Sar</taxon>
        <taxon>Stramenopiles</taxon>
        <taxon>Ochrophyta</taxon>
        <taxon>Bacillariophyta</taxon>
        <taxon>Coscinodiscophyceae</taxon>
        <taxon>Thalassiosirophycidae</taxon>
        <taxon>Thalassiosirales</taxon>
        <taxon>Thalassiosiraceae</taxon>
        <taxon>Thalassiosira</taxon>
    </lineage>
</organism>
<dbReference type="AlphaFoldDB" id="K0R9Q1"/>
<dbReference type="EMBL" id="AGNL01045239">
    <property type="protein sequence ID" value="EJK48969.1"/>
    <property type="molecule type" value="Genomic_DNA"/>
</dbReference>
<protein>
    <submittedName>
        <fullName evidence="2">Uncharacterized protein</fullName>
    </submittedName>
</protein>
<comment type="caution">
    <text evidence="2">The sequence shown here is derived from an EMBL/GenBank/DDBJ whole genome shotgun (WGS) entry which is preliminary data.</text>
</comment>
<feature type="compositionally biased region" description="Basic and acidic residues" evidence="1">
    <location>
        <begin position="22"/>
        <end position="31"/>
    </location>
</feature>
<accession>K0R9Q1</accession>
<reference evidence="2 3" key="1">
    <citation type="journal article" date="2012" name="Genome Biol.">
        <title>Genome and low-iron response of an oceanic diatom adapted to chronic iron limitation.</title>
        <authorList>
            <person name="Lommer M."/>
            <person name="Specht M."/>
            <person name="Roy A.S."/>
            <person name="Kraemer L."/>
            <person name="Andreson R."/>
            <person name="Gutowska M.A."/>
            <person name="Wolf J."/>
            <person name="Bergner S.V."/>
            <person name="Schilhabel M.B."/>
            <person name="Klostermeier U.C."/>
            <person name="Beiko R.G."/>
            <person name="Rosenstiel P."/>
            <person name="Hippler M."/>
            <person name="Laroche J."/>
        </authorList>
    </citation>
    <scope>NUCLEOTIDE SEQUENCE [LARGE SCALE GENOMIC DNA]</scope>
    <source>
        <strain evidence="2 3">CCMP1005</strain>
    </source>
</reference>
<keyword evidence="3" id="KW-1185">Reference proteome</keyword>
<evidence type="ECO:0000313" key="3">
    <source>
        <dbReference type="Proteomes" id="UP000266841"/>
    </source>
</evidence>
<evidence type="ECO:0000256" key="1">
    <source>
        <dbReference type="SAM" id="MobiDB-lite"/>
    </source>
</evidence>
<dbReference type="Proteomes" id="UP000266841">
    <property type="component" value="Unassembled WGS sequence"/>
</dbReference>
<gene>
    <name evidence="2" type="ORF">THAOC_32197</name>
</gene>
<proteinExistence type="predicted"/>
<feature type="compositionally biased region" description="Polar residues" evidence="1">
    <location>
        <begin position="1"/>
        <end position="13"/>
    </location>
</feature>
<feature type="region of interest" description="Disordered" evidence="1">
    <location>
        <begin position="1"/>
        <end position="69"/>
    </location>
</feature>